<dbReference type="EMBL" id="JBJHQH010000023">
    <property type="protein sequence ID" value="MFK9094405.1"/>
    <property type="molecule type" value="Genomic_DNA"/>
</dbReference>
<evidence type="ECO:0000256" key="2">
    <source>
        <dbReference type="ARBA" id="ARBA00022801"/>
    </source>
</evidence>
<proteinExistence type="inferred from homology"/>
<evidence type="ECO:0000256" key="3">
    <source>
        <dbReference type="ARBA" id="ARBA00023295"/>
    </source>
</evidence>
<dbReference type="RefSeq" id="WP_406582877.1">
    <property type="nucleotide sequence ID" value="NZ_JBJHQH010000023.1"/>
</dbReference>
<dbReference type="PRINTS" id="PR00131">
    <property type="entry name" value="GLHYDRLASE1"/>
</dbReference>
<keyword evidence="6" id="KW-1185">Reference proteome</keyword>
<name>A0ABW8RLL0_9BACI</name>
<dbReference type="EC" id="3.2.1.-" evidence="5"/>
<organism evidence="5 6">
    <name type="scientific">Bacillus salipaludis</name>
    <dbReference type="NCBI Taxonomy" id="2547811"/>
    <lineage>
        <taxon>Bacteria</taxon>
        <taxon>Bacillati</taxon>
        <taxon>Bacillota</taxon>
        <taxon>Bacilli</taxon>
        <taxon>Bacillales</taxon>
        <taxon>Bacillaceae</taxon>
        <taxon>Bacillus</taxon>
    </lineage>
</organism>
<evidence type="ECO:0000313" key="6">
    <source>
        <dbReference type="Proteomes" id="UP001623041"/>
    </source>
</evidence>
<dbReference type="Proteomes" id="UP001623041">
    <property type="component" value="Unassembled WGS sequence"/>
</dbReference>
<dbReference type="InterPro" id="IPR001360">
    <property type="entry name" value="Glyco_hydro_1"/>
</dbReference>
<evidence type="ECO:0000313" key="5">
    <source>
        <dbReference type="EMBL" id="MFK9094405.1"/>
    </source>
</evidence>
<evidence type="ECO:0000256" key="1">
    <source>
        <dbReference type="ARBA" id="ARBA00010838"/>
    </source>
</evidence>
<comment type="similarity">
    <text evidence="1 4">Belongs to the glycosyl hydrolase 1 family.</text>
</comment>
<sequence>MENPVFPKGFLWGSATAAHQVEGLNYNSDSWIEEHTIGSPYVEPSGDGIDHYHRYREDIRLLKELRLNSYRFSIEWARIEPEEGFFSNAAINHYRDVLLACHENKLIPIVTLFHFTSPRWLMRYGGWDSNKTPYFFARYCEMIMKELGDLIPFAATINELNLPVNLRNLLENTKLVPPIGIEKSTWKTPEWKKEAARTLGIEGKDYTSFFMASSSEQVEILKQAHQQGRAAIKKTSPDTKVGVTLALPNVQSVPGGEEVAKKVWYTYFRQFLEMIDGDDFFGVQNYTREQYGADGRLEPSADAILTQMGYENDPTALSNVIREVAKDISIPIIITEHGIATANDKERIVFIQKGVSGLKDCIRDGINVRGYMYWSAFDNFEWMMGYSKTFGIIEVDRTTMKRIPKESAFVLGEISSSNGVK</sequence>
<comment type="caution">
    <text evidence="5">The sequence shown here is derived from an EMBL/GenBank/DDBJ whole genome shotgun (WGS) entry which is preliminary data.</text>
</comment>
<keyword evidence="2 5" id="KW-0378">Hydrolase</keyword>
<dbReference type="Pfam" id="PF00232">
    <property type="entry name" value="Glyco_hydro_1"/>
    <property type="match status" value="2"/>
</dbReference>
<keyword evidence="3 5" id="KW-0326">Glycosidase</keyword>
<dbReference type="InterPro" id="IPR017853">
    <property type="entry name" value="GH"/>
</dbReference>
<dbReference type="GO" id="GO:0016798">
    <property type="term" value="F:hydrolase activity, acting on glycosyl bonds"/>
    <property type="evidence" value="ECO:0007669"/>
    <property type="project" value="UniProtKB-KW"/>
</dbReference>
<dbReference type="Gene3D" id="3.20.20.80">
    <property type="entry name" value="Glycosidases"/>
    <property type="match status" value="1"/>
</dbReference>
<gene>
    <name evidence="5" type="ORF">ACJEBI_23415</name>
</gene>
<evidence type="ECO:0000256" key="4">
    <source>
        <dbReference type="RuleBase" id="RU003690"/>
    </source>
</evidence>
<dbReference type="PANTHER" id="PTHR10353">
    <property type="entry name" value="GLYCOSYL HYDROLASE"/>
    <property type="match status" value="1"/>
</dbReference>
<protein>
    <submittedName>
        <fullName evidence="5">Glycoside hydrolase family 1 protein</fullName>
        <ecNumber evidence="5">3.2.1.-</ecNumber>
    </submittedName>
</protein>
<dbReference type="PANTHER" id="PTHR10353:SF36">
    <property type="entry name" value="LP05116P"/>
    <property type="match status" value="1"/>
</dbReference>
<reference evidence="5 6" key="1">
    <citation type="submission" date="2024-11" db="EMBL/GenBank/DDBJ databases">
        <authorList>
            <person name="Lucas J.A."/>
        </authorList>
    </citation>
    <scope>NUCLEOTIDE SEQUENCE [LARGE SCALE GENOMIC DNA]</scope>
    <source>
        <strain evidence="5 6">Z 5.4</strain>
    </source>
</reference>
<accession>A0ABW8RLL0</accession>
<dbReference type="SUPFAM" id="SSF51445">
    <property type="entry name" value="(Trans)glycosidases"/>
    <property type="match status" value="1"/>
</dbReference>